<dbReference type="RefSeq" id="WP_310343666.1">
    <property type="nucleotide sequence ID" value="NZ_JAVDXQ010000002.1"/>
</dbReference>
<accession>A0ABU1Z6V4</accession>
<evidence type="ECO:0000313" key="1">
    <source>
        <dbReference type="EMBL" id="MDR7296359.1"/>
    </source>
</evidence>
<comment type="caution">
    <text evidence="1">The sequence shown here is derived from an EMBL/GenBank/DDBJ whole genome shotgun (WGS) entry which is preliminary data.</text>
</comment>
<proteinExistence type="predicted"/>
<dbReference type="Proteomes" id="UP001180536">
    <property type="component" value="Unassembled WGS sequence"/>
</dbReference>
<evidence type="ECO:0008006" key="3">
    <source>
        <dbReference type="Google" id="ProtNLM"/>
    </source>
</evidence>
<protein>
    <recommendedName>
        <fullName evidence="3">DUF4145 domain-containing protein</fullName>
    </recommendedName>
</protein>
<sequence>MDPANAGFIVFSWRLQVDERTGRERRTPVNELECGDIAAMTKDDPPLQAQTSRERTAMDLCHKIAKVRNEIAHLRPPKPEEVERLIAALSDHSREVAESGTT</sequence>
<name>A0ABU1Z6V4_9BURK</name>
<dbReference type="EMBL" id="JAVDXQ010000002">
    <property type="protein sequence ID" value="MDR7296359.1"/>
    <property type="molecule type" value="Genomic_DNA"/>
</dbReference>
<keyword evidence="2" id="KW-1185">Reference proteome</keyword>
<evidence type="ECO:0000313" key="2">
    <source>
        <dbReference type="Proteomes" id="UP001180536"/>
    </source>
</evidence>
<organism evidence="1 2">
    <name type="scientific">Pelomonas aquatica</name>
    <dbReference type="NCBI Taxonomy" id="431058"/>
    <lineage>
        <taxon>Bacteria</taxon>
        <taxon>Pseudomonadati</taxon>
        <taxon>Pseudomonadota</taxon>
        <taxon>Betaproteobacteria</taxon>
        <taxon>Burkholderiales</taxon>
        <taxon>Sphaerotilaceae</taxon>
        <taxon>Roseateles</taxon>
    </lineage>
</organism>
<reference evidence="1 2" key="1">
    <citation type="submission" date="2023-07" db="EMBL/GenBank/DDBJ databases">
        <title>Sorghum-associated microbial communities from plants grown in Nebraska, USA.</title>
        <authorList>
            <person name="Schachtman D."/>
        </authorList>
    </citation>
    <scope>NUCLEOTIDE SEQUENCE [LARGE SCALE GENOMIC DNA]</scope>
    <source>
        <strain evidence="1 2">BE310</strain>
    </source>
</reference>
<gene>
    <name evidence="1" type="ORF">J2X16_001698</name>
</gene>